<dbReference type="Proteomes" id="UP001597183">
    <property type="component" value="Unassembled WGS sequence"/>
</dbReference>
<evidence type="ECO:0008006" key="4">
    <source>
        <dbReference type="Google" id="ProtNLM"/>
    </source>
</evidence>
<evidence type="ECO:0000256" key="1">
    <source>
        <dbReference type="SAM" id="MobiDB-lite"/>
    </source>
</evidence>
<evidence type="ECO:0000313" key="3">
    <source>
        <dbReference type="Proteomes" id="UP001597183"/>
    </source>
</evidence>
<name>A0ABW4A0P9_9ACTN</name>
<sequence length="512" mass="54273">MTDEDLRALRHEQGNIRAAYGLWGTDELTAGCRAGARVPGFGGDPGTLDDIARNLTEVRRITALAGEVVGDLRDRGVAAGWAGDTQVEAAEAVEALFSAVHGLLDTLGDLPARVDAYRMMIERWGNTDLAATEDLNDVAAHAARMTALNRLPDPSDYDAGLMAVLHERAMRSINDRVTGHHAITEAGRDLASHLRDRAAQARARRMAGSPLSALDEVVLTEAGSDWRSADPGVLTPSQAERAAAALDRLEAADRRAMIDLLRSAVSPEQRAHLMKALAAGYPVEEVAEFNGLIAGHGDDGPWLAARLGPFDMDSGPGPAAGPGWSQEQLPTCVAASTVAARAAVDPIYALQLTTGGRPGDPAYDSPAAFRERWRAEQLRIYDDGRDLVQKIAGTDGMTSGQSAAIADEQIGTRTGVVYANADMDSADGRAGMLPRIEAAVDDGHPVPVTTRSDGTAHQLMIIGHQGGELQIYNPWGYTYWVSEDAFTDGDISNGDPGLPRTPTSVRLPDGVG</sequence>
<comment type="caution">
    <text evidence="2">The sequence shown here is derived from an EMBL/GenBank/DDBJ whole genome shotgun (WGS) entry which is preliminary data.</text>
</comment>
<feature type="region of interest" description="Disordered" evidence="1">
    <location>
        <begin position="491"/>
        <end position="512"/>
    </location>
</feature>
<reference evidence="3" key="1">
    <citation type="journal article" date="2019" name="Int. J. Syst. Evol. Microbiol.">
        <title>The Global Catalogue of Microorganisms (GCM) 10K type strain sequencing project: providing services to taxonomists for standard genome sequencing and annotation.</title>
        <authorList>
            <consortium name="The Broad Institute Genomics Platform"/>
            <consortium name="The Broad Institute Genome Sequencing Center for Infectious Disease"/>
            <person name="Wu L."/>
            <person name="Ma J."/>
        </authorList>
    </citation>
    <scope>NUCLEOTIDE SEQUENCE [LARGE SCALE GENOMIC DNA]</scope>
    <source>
        <strain evidence="3">CCM 7526</strain>
    </source>
</reference>
<accession>A0ABW4A0P9</accession>
<protein>
    <recommendedName>
        <fullName evidence="4">Peptidoglycan-binding protein</fullName>
    </recommendedName>
</protein>
<dbReference type="RefSeq" id="WP_317786615.1">
    <property type="nucleotide sequence ID" value="NZ_AP028461.1"/>
</dbReference>
<evidence type="ECO:0000313" key="2">
    <source>
        <dbReference type="EMBL" id="MFD1363983.1"/>
    </source>
</evidence>
<organism evidence="2 3">
    <name type="scientific">Actinoplanes sichuanensis</name>
    <dbReference type="NCBI Taxonomy" id="512349"/>
    <lineage>
        <taxon>Bacteria</taxon>
        <taxon>Bacillati</taxon>
        <taxon>Actinomycetota</taxon>
        <taxon>Actinomycetes</taxon>
        <taxon>Micromonosporales</taxon>
        <taxon>Micromonosporaceae</taxon>
        <taxon>Actinoplanes</taxon>
    </lineage>
</organism>
<keyword evidence="3" id="KW-1185">Reference proteome</keyword>
<proteinExistence type="predicted"/>
<gene>
    <name evidence="2" type="ORF">ACFQ5G_01355</name>
</gene>
<dbReference type="EMBL" id="JBHTMK010000002">
    <property type="protein sequence ID" value="MFD1363983.1"/>
    <property type="molecule type" value="Genomic_DNA"/>
</dbReference>